<feature type="domain" description="DUF2147" evidence="2">
    <location>
        <begin position="50"/>
        <end position="166"/>
    </location>
</feature>
<dbReference type="Proteomes" id="UP000289200">
    <property type="component" value="Unassembled WGS sequence"/>
</dbReference>
<dbReference type="PANTHER" id="PTHR36919">
    <property type="entry name" value="BLR1215 PROTEIN"/>
    <property type="match status" value="1"/>
</dbReference>
<comment type="caution">
    <text evidence="3">The sequence shown here is derived from an EMBL/GenBank/DDBJ whole genome shotgun (WGS) entry which is preliminary data.</text>
</comment>
<evidence type="ECO:0000313" key="4">
    <source>
        <dbReference type="Proteomes" id="UP000289200"/>
    </source>
</evidence>
<evidence type="ECO:0000256" key="1">
    <source>
        <dbReference type="SAM" id="SignalP"/>
    </source>
</evidence>
<dbReference type="RefSeq" id="WP_244601427.1">
    <property type="nucleotide sequence ID" value="NZ_UWOC01000020.1"/>
</dbReference>
<dbReference type="Pfam" id="PF09917">
    <property type="entry name" value="DUF2147"/>
    <property type="match status" value="1"/>
</dbReference>
<sequence length="168" mass="17525">MTFSVRTPTSVALACNALALPRAVARSALMIGALLLATLATPAAAADPKGTWLTEDGRSRIAIGSCGGALCGSISWLREPNDPATGKPKLDANNADADKRNRPLLGVPIVLNMKPSGKPEQWAGSVYNAQDGKTYTGYITMQGASSLKLEGCALGGLVCKAQTWRRIN</sequence>
<accession>A0A3S4FAE8</accession>
<reference evidence="4" key="1">
    <citation type="submission" date="2018-10" db="EMBL/GenBank/DDBJ databases">
        <authorList>
            <person name="Peiro R."/>
            <person name="Begona"/>
            <person name="Cbmso G."/>
            <person name="Lopez M."/>
            <person name="Gonzalez S."/>
            <person name="Sacristan E."/>
            <person name="Castillo E."/>
        </authorList>
    </citation>
    <scope>NUCLEOTIDE SEQUENCE [LARGE SCALE GENOMIC DNA]</scope>
</reference>
<dbReference type="Gene3D" id="2.40.128.520">
    <property type="match status" value="1"/>
</dbReference>
<name>A0A3S4FAE8_9BRAD</name>
<organism evidence="3 4">
    <name type="scientific">Rhodoplanes serenus</name>
    <dbReference type="NCBI Taxonomy" id="200615"/>
    <lineage>
        <taxon>Bacteria</taxon>
        <taxon>Pseudomonadati</taxon>
        <taxon>Pseudomonadota</taxon>
        <taxon>Alphaproteobacteria</taxon>
        <taxon>Hyphomicrobiales</taxon>
        <taxon>Nitrobacteraceae</taxon>
        <taxon>Rhodoplanes</taxon>
    </lineage>
</organism>
<gene>
    <name evidence="3" type="ORF">RHODGE_RHODGE_00340</name>
</gene>
<dbReference type="EMBL" id="UWOC01000020">
    <property type="protein sequence ID" value="VCU07233.1"/>
    <property type="molecule type" value="Genomic_DNA"/>
</dbReference>
<feature type="chain" id="PRO_5018706489" description="DUF2147 domain-containing protein" evidence="1">
    <location>
        <begin position="46"/>
        <end position="168"/>
    </location>
</feature>
<dbReference type="PANTHER" id="PTHR36919:SF2">
    <property type="entry name" value="BLL6627 PROTEIN"/>
    <property type="match status" value="1"/>
</dbReference>
<feature type="signal peptide" evidence="1">
    <location>
        <begin position="1"/>
        <end position="45"/>
    </location>
</feature>
<evidence type="ECO:0000313" key="3">
    <source>
        <dbReference type="EMBL" id="VCU07233.1"/>
    </source>
</evidence>
<dbReference type="AlphaFoldDB" id="A0A3S4FAE8"/>
<dbReference type="InterPro" id="IPR019223">
    <property type="entry name" value="DUF2147"/>
</dbReference>
<keyword evidence="4" id="KW-1185">Reference proteome</keyword>
<protein>
    <recommendedName>
        <fullName evidence="2">DUF2147 domain-containing protein</fullName>
    </recommendedName>
</protein>
<evidence type="ECO:0000259" key="2">
    <source>
        <dbReference type="Pfam" id="PF09917"/>
    </source>
</evidence>
<keyword evidence="1" id="KW-0732">Signal</keyword>
<proteinExistence type="predicted"/>